<evidence type="ECO:0000313" key="2">
    <source>
        <dbReference type="EMBL" id="SMH66398.1"/>
    </source>
</evidence>
<evidence type="ECO:0000313" key="1">
    <source>
        <dbReference type="EMBL" id="CDQ09789.1"/>
    </source>
</evidence>
<protein>
    <submittedName>
        <fullName evidence="1">Uncharacterized protein</fullName>
    </submittedName>
</protein>
<proteinExistence type="predicted"/>
<evidence type="ECO:0000313" key="3">
    <source>
        <dbReference type="Proteomes" id="UP000193925"/>
    </source>
</evidence>
<reference evidence="1" key="1">
    <citation type="submission" date="2014-03" db="EMBL/GenBank/DDBJ databases">
        <authorList>
            <person name="Genoscope - CEA"/>
        </authorList>
    </citation>
    <scope>NUCLEOTIDE SEQUENCE [LARGE SCALE GENOMIC DNA]</scope>
    <source>
        <strain evidence="1">CF27</strain>
    </source>
</reference>
<sequence length="61" mass="6857">MGGFANTVRLKVRHRCTMKIRLMLLMVAPPWRVQKNNETSNKVLAASALRGGLLICSFRNS</sequence>
<name>A0A060UT77_9PROT</name>
<reference evidence="2 3" key="3">
    <citation type="submission" date="2017-03" db="EMBL/GenBank/DDBJ databases">
        <authorList>
            <person name="Regsiter A."/>
            <person name="William W."/>
        </authorList>
    </citation>
    <scope>NUCLEOTIDE SEQUENCE [LARGE SCALE GENOMIC DNA]</scope>
    <source>
        <strain evidence="2">PRJEB5721</strain>
    </source>
</reference>
<reference evidence="1" key="2">
    <citation type="submission" date="2014-07" db="EMBL/GenBank/DDBJ databases">
        <title>Initial genome analysis of the psychrotolerant acidophile Acidithiobacillus ferrivorans CF27: insights into iron and sulfur oxidation pathways and into biofilm formation.</title>
        <authorList>
            <person name="Talla E."/>
            <person name="Hedrich S."/>
            <person name="Mangenot S."/>
            <person name="Ji B."/>
            <person name="Johnson D.B."/>
            <person name="Barbe V."/>
            <person name="Bonnefoy V."/>
        </authorList>
    </citation>
    <scope>NUCLEOTIDE SEQUENCE [LARGE SCALE GENOMIC DNA]</scope>
    <source>
        <strain evidence="1">CF27</strain>
    </source>
</reference>
<gene>
    <name evidence="2" type="ORF">AFERRI_30130</name>
    <name evidence="1" type="ORF">AFERRI_30435</name>
</gene>
<organism evidence="1">
    <name type="scientific">Acidithiobacillus ferrivorans</name>
    <dbReference type="NCBI Taxonomy" id="160808"/>
    <lineage>
        <taxon>Bacteria</taxon>
        <taxon>Pseudomonadati</taxon>
        <taxon>Pseudomonadota</taxon>
        <taxon>Acidithiobacillia</taxon>
        <taxon>Acidithiobacillales</taxon>
        <taxon>Acidithiobacillaceae</taxon>
        <taxon>Acidithiobacillus</taxon>
    </lineage>
</organism>
<accession>A0A060UT77</accession>
<dbReference type="EMBL" id="CCCS020000023">
    <property type="protein sequence ID" value="CDQ09789.1"/>
    <property type="molecule type" value="Genomic_DNA"/>
</dbReference>
<keyword evidence="3" id="KW-1185">Reference proteome</keyword>
<dbReference type="AlphaFoldDB" id="A0A060UT77"/>
<dbReference type="Proteomes" id="UP000193925">
    <property type="component" value="Chromosome AFERRI"/>
</dbReference>
<dbReference type="EMBL" id="LT841305">
    <property type="protein sequence ID" value="SMH66398.1"/>
    <property type="molecule type" value="Genomic_DNA"/>
</dbReference>